<feature type="coiled-coil region" evidence="1">
    <location>
        <begin position="142"/>
        <end position="183"/>
    </location>
</feature>
<accession>A0A5E4CTI7</accession>
<evidence type="ECO:0000313" key="3">
    <source>
        <dbReference type="EMBL" id="VTJ84272.1"/>
    </source>
</evidence>
<dbReference type="EMBL" id="CABDUW010001846">
    <property type="protein sequence ID" value="VTJ84272.1"/>
    <property type="molecule type" value="Genomic_DNA"/>
</dbReference>
<name>A0A5E4CTI7_MARMO</name>
<dbReference type="InterPro" id="IPR052451">
    <property type="entry name" value="Ser/Thr_kinase-like"/>
</dbReference>
<dbReference type="PANTHER" id="PTHR48008:SF6">
    <property type="entry name" value="LEUCINE-RICH REPEAT RECEPTOR-LIKE PROTEIN KINASE IMK3-RELATED"/>
    <property type="match status" value="1"/>
</dbReference>
<dbReference type="GO" id="GO:0004672">
    <property type="term" value="F:protein kinase activity"/>
    <property type="evidence" value="ECO:0007669"/>
    <property type="project" value="InterPro"/>
</dbReference>
<reference evidence="3" key="1">
    <citation type="submission" date="2019-04" db="EMBL/GenBank/DDBJ databases">
        <authorList>
            <person name="Alioto T."/>
            <person name="Alioto T."/>
        </authorList>
    </citation>
    <scope>NUCLEOTIDE SEQUENCE [LARGE SCALE GENOMIC DNA]</scope>
</reference>
<sequence length="625" mass="70776">GRTFLGSLIFEKEIKMRIKATYQDGTVIAQAEYGSVDIGEEVAKKGFAEKCKLSSSPNACEENKSDPSQLALRNLKNPIPLWGHRSNQSTFSRPKGRLNGRLTLDLKNENDAGNPVTFPKESLAVGDFNLGSNVSLAKIKQDQKLIEENEKLKTEKEALVESYKALELKVEQISQELQQEKAATLDLTKHLESTLKTRVGTRMKNLAAKVEKLKEIRRVNISVRFGNDLSDAIQVLDEGCITTLASLNELEKIWAEYSLAQEKIQSCYNVNEGNVLIAKRNEVQQKLYMAVEVFILEVDELPLNKRLKTLKDLSTSLEAVYGQAKEGTNSEEILKKFYEWKCDKRQEFTNVRSETEASLQHLVAWFQSTLKSDDHDGSEIEKIKQEITQLRNGVFQEIYHEREEYNSGGLLTMSLERDILDAEPMKELSSKRPLVCCEVNGQTILLKSDPMAYLMVPYYPRANLSAIQASMPLTSEEALKVMKGVAQGLHTLHKADIIHGSLHQNNVFALNREQGIVGDFDFTKSVLSVQNQEFETNEDGIPKVDQFHLDDNVKSLLCSLIYFRSSMTAEQVLNAECFLLPKGKSIPNPEKEIEYTQYKKDDELKMENLDKYKEKTRNGEASIDL</sequence>
<dbReference type="Pfam" id="PF07714">
    <property type="entry name" value="PK_Tyr_Ser-Thr"/>
    <property type="match status" value="1"/>
</dbReference>
<protein>
    <recommendedName>
        <fullName evidence="2">Serine-threonine/tyrosine-protein kinase catalytic domain-containing protein</fullName>
    </recommendedName>
</protein>
<organism evidence="3">
    <name type="scientific">Marmota monax</name>
    <name type="common">Woodchuck</name>
    <dbReference type="NCBI Taxonomy" id="9995"/>
    <lineage>
        <taxon>Eukaryota</taxon>
        <taxon>Metazoa</taxon>
        <taxon>Chordata</taxon>
        <taxon>Craniata</taxon>
        <taxon>Vertebrata</taxon>
        <taxon>Euteleostomi</taxon>
        <taxon>Mammalia</taxon>
        <taxon>Eutheria</taxon>
        <taxon>Euarchontoglires</taxon>
        <taxon>Glires</taxon>
        <taxon>Rodentia</taxon>
        <taxon>Sciuromorpha</taxon>
        <taxon>Sciuridae</taxon>
        <taxon>Xerinae</taxon>
        <taxon>Marmotini</taxon>
        <taxon>Marmota</taxon>
    </lineage>
</organism>
<dbReference type="AlphaFoldDB" id="A0A5E4CTI7"/>
<comment type="caution">
    <text evidence="3">The sequence shown here is derived from an EMBL/GenBank/DDBJ whole genome shotgun (WGS) entry which is preliminary data.</text>
</comment>
<evidence type="ECO:0000256" key="1">
    <source>
        <dbReference type="SAM" id="Coils"/>
    </source>
</evidence>
<proteinExistence type="predicted"/>
<dbReference type="InterPro" id="IPR001245">
    <property type="entry name" value="Ser-Thr/Tyr_kinase_cat_dom"/>
</dbReference>
<evidence type="ECO:0000259" key="2">
    <source>
        <dbReference type="Pfam" id="PF07714"/>
    </source>
</evidence>
<feature type="non-terminal residue" evidence="3">
    <location>
        <position position="1"/>
    </location>
</feature>
<gene>
    <name evidence="3" type="ORF">MONAX_5E029261</name>
</gene>
<keyword evidence="1" id="KW-0175">Coiled coil</keyword>
<feature type="domain" description="Serine-threonine/tyrosine-protein kinase catalytic" evidence="2">
    <location>
        <begin position="447"/>
        <end position="532"/>
    </location>
</feature>
<dbReference type="Gene3D" id="1.10.510.10">
    <property type="entry name" value="Transferase(Phosphotransferase) domain 1"/>
    <property type="match status" value="1"/>
</dbReference>
<dbReference type="InterPro" id="IPR011009">
    <property type="entry name" value="Kinase-like_dom_sf"/>
</dbReference>
<dbReference type="SUPFAM" id="SSF56112">
    <property type="entry name" value="Protein kinase-like (PK-like)"/>
    <property type="match status" value="1"/>
</dbReference>
<dbReference type="PANTHER" id="PTHR48008">
    <property type="entry name" value="LEUCINE-RICH REPEAT RECEPTOR-LIKE PROTEIN KINASE IMK3-RELATED"/>
    <property type="match status" value="1"/>
</dbReference>